<reference evidence="2" key="1">
    <citation type="submission" date="2021-02" db="EMBL/GenBank/DDBJ databases">
        <authorList>
            <person name="Nowell W R."/>
        </authorList>
    </citation>
    <scope>NUCLEOTIDE SEQUENCE</scope>
</reference>
<evidence type="ECO:0000313" key="2">
    <source>
        <dbReference type="EMBL" id="CAF4293265.1"/>
    </source>
</evidence>
<name>A0A820HDM0_9BILA</name>
<proteinExistence type="predicted"/>
<evidence type="ECO:0000313" key="3">
    <source>
        <dbReference type="Proteomes" id="UP000663823"/>
    </source>
</evidence>
<organism evidence="2 3">
    <name type="scientific">Rotaria sordida</name>
    <dbReference type="NCBI Taxonomy" id="392033"/>
    <lineage>
        <taxon>Eukaryota</taxon>
        <taxon>Metazoa</taxon>
        <taxon>Spiralia</taxon>
        <taxon>Gnathifera</taxon>
        <taxon>Rotifera</taxon>
        <taxon>Eurotatoria</taxon>
        <taxon>Bdelloidea</taxon>
        <taxon>Philodinida</taxon>
        <taxon>Philodinidae</taxon>
        <taxon>Rotaria</taxon>
    </lineage>
</organism>
<sequence length="68" mass="7842">MLTQKYAMSSFLSAPINNNNIPNVAEDNNEYSELTKYIERGRQEQQREKLTTTNISNGHEVEIQTQLP</sequence>
<feature type="region of interest" description="Disordered" evidence="1">
    <location>
        <begin position="40"/>
        <end position="68"/>
    </location>
</feature>
<feature type="non-terminal residue" evidence="2">
    <location>
        <position position="68"/>
    </location>
</feature>
<dbReference type="EMBL" id="CAJOAX010044715">
    <property type="protein sequence ID" value="CAF4293265.1"/>
    <property type="molecule type" value="Genomic_DNA"/>
</dbReference>
<gene>
    <name evidence="2" type="ORF">OTI717_LOCUS41801</name>
</gene>
<feature type="compositionally biased region" description="Basic and acidic residues" evidence="1">
    <location>
        <begin position="40"/>
        <end position="50"/>
    </location>
</feature>
<feature type="compositionally biased region" description="Polar residues" evidence="1">
    <location>
        <begin position="51"/>
        <end position="68"/>
    </location>
</feature>
<dbReference type="Proteomes" id="UP000663823">
    <property type="component" value="Unassembled WGS sequence"/>
</dbReference>
<dbReference type="AlphaFoldDB" id="A0A820HDM0"/>
<feature type="region of interest" description="Disordered" evidence="1">
    <location>
        <begin position="1"/>
        <end position="21"/>
    </location>
</feature>
<feature type="compositionally biased region" description="Polar residues" evidence="1">
    <location>
        <begin position="1"/>
        <end position="12"/>
    </location>
</feature>
<comment type="caution">
    <text evidence="2">The sequence shown here is derived from an EMBL/GenBank/DDBJ whole genome shotgun (WGS) entry which is preliminary data.</text>
</comment>
<accession>A0A820HDM0</accession>
<protein>
    <submittedName>
        <fullName evidence="2">Uncharacterized protein</fullName>
    </submittedName>
</protein>
<evidence type="ECO:0000256" key="1">
    <source>
        <dbReference type="SAM" id="MobiDB-lite"/>
    </source>
</evidence>